<feature type="domain" description="GtrA/DPMS transmembrane" evidence="7">
    <location>
        <begin position="18"/>
        <end position="131"/>
    </location>
</feature>
<evidence type="ECO:0000256" key="4">
    <source>
        <dbReference type="ARBA" id="ARBA00022989"/>
    </source>
</evidence>
<feature type="transmembrane region" description="Helical" evidence="6">
    <location>
        <begin position="16"/>
        <end position="38"/>
    </location>
</feature>
<evidence type="ECO:0000313" key="9">
    <source>
        <dbReference type="Proteomes" id="UP000007969"/>
    </source>
</evidence>
<dbReference type="KEGG" id="ckr:CKR_0032"/>
<dbReference type="PANTHER" id="PTHR38459:SF1">
    <property type="entry name" value="PROPHAGE BACTOPRENOL-LINKED GLUCOSE TRANSLOCASE HOMOLOG"/>
    <property type="match status" value="1"/>
</dbReference>
<protein>
    <recommendedName>
        <fullName evidence="7">GtrA/DPMS transmembrane domain-containing protein</fullName>
    </recommendedName>
</protein>
<dbReference type="EMBL" id="AP009049">
    <property type="protein sequence ID" value="BAH05083.1"/>
    <property type="molecule type" value="Genomic_DNA"/>
</dbReference>
<dbReference type="InterPro" id="IPR007267">
    <property type="entry name" value="GtrA_DPMS_TM"/>
</dbReference>
<evidence type="ECO:0000256" key="1">
    <source>
        <dbReference type="ARBA" id="ARBA00004141"/>
    </source>
</evidence>
<dbReference type="InterPro" id="IPR051401">
    <property type="entry name" value="GtrA_CellWall_Glycosyl"/>
</dbReference>
<sequence length="132" mass="15078">MEIAMILELLLKKEKFIKYAISGTINTLITLLIYNILIQIGVNYMISNVIAYFLGIINGFILDKIWVFKSNKKIVILFSKFIIVNIISLLFNSIILFTLVNNIGLDSVLSQLISTISTGMFNYIMNKVWTFS</sequence>
<name>B9DXV8_CLOK1</name>
<keyword evidence="5 6" id="KW-0472">Membrane</keyword>
<evidence type="ECO:0000256" key="2">
    <source>
        <dbReference type="ARBA" id="ARBA00009399"/>
    </source>
</evidence>
<organism evidence="8 9">
    <name type="scientific">Clostridium kluyveri (strain NBRC 12016)</name>
    <dbReference type="NCBI Taxonomy" id="583346"/>
    <lineage>
        <taxon>Bacteria</taxon>
        <taxon>Bacillati</taxon>
        <taxon>Bacillota</taxon>
        <taxon>Clostridia</taxon>
        <taxon>Eubacteriales</taxon>
        <taxon>Clostridiaceae</taxon>
        <taxon>Clostridium</taxon>
    </lineage>
</organism>
<reference evidence="9" key="1">
    <citation type="submission" date="2005-09" db="EMBL/GenBank/DDBJ databases">
        <title>Complete genome sequence of Clostridium kluyveri and comparative genomics of Clostridia species.</title>
        <authorList>
            <person name="Inui M."/>
            <person name="Nonaka H."/>
            <person name="Shinoda Y."/>
            <person name="Ikenaga Y."/>
            <person name="Abe M."/>
            <person name="Naito K."/>
            <person name="Vertes A.A."/>
            <person name="Yukawa H."/>
        </authorList>
    </citation>
    <scope>NUCLEOTIDE SEQUENCE [LARGE SCALE GENOMIC DNA]</scope>
    <source>
        <strain evidence="9">NBRC 12016</strain>
    </source>
</reference>
<evidence type="ECO:0000313" key="8">
    <source>
        <dbReference type="EMBL" id="BAH05083.1"/>
    </source>
</evidence>
<comment type="subcellular location">
    <subcellularLocation>
        <location evidence="1">Membrane</location>
        <topology evidence="1">Multi-pass membrane protein</topology>
    </subcellularLocation>
</comment>
<feature type="transmembrane region" description="Helical" evidence="6">
    <location>
        <begin position="44"/>
        <end position="62"/>
    </location>
</feature>
<evidence type="ECO:0000259" key="7">
    <source>
        <dbReference type="Pfam" id="PF04138"/>
    </source>
</evidence>
<gene>
    <name evidence="8" type="ordered locus">CKR_0032</name>
</gene>
<dbReference type="HOGENOM" id="CLU_083873_4_1_9"/>
<proteinExistence type="inferred from homology"/>
<evidence type="ECO:0000256" key="3">
    <source>
        <dbReference type="ARBA" id="ARBA00022692"/>
    </source>
</evidence>
<dbReference type="Proteomes" id="UP000007969">
    <property type="component" value="Chromosome"/>
</dbReference>
<keyword evidence="4 6" id="KW-1133">Transmembrane helix</keyword>
<evidence type="ECO:0000256" key="6">
    <source>
        <dbReference type="SAM" id="Phobius"/>
    </source>
</evidence>
<dbReference type="PANTHER" id="PTHR38459">
    <property type="entry name" value="PROPHAGE BACTOPRENOL-LINKED GLUCOSE TRANSLOCASE HOMOLOG"/>
    <property type="match status" value="1"/>
</dbReference>
<dbReference type="GO" id="GO:0000271">
    <property type="term" value="P:polysaccharide biosynthetic process"/>
    <property type="evidence" value="ECO:0007669"/>
    <property type="project" value="InterPro"/>
</dbReference>
<feature type="transmembrane region" description="Helical" evidence="6">
    <location>
        <begin position="108"/>
        <end position="125"/>
    </location>
</feature>
<dbReference type="GO" id="GO:0005886">
    <property type="term" value="C:plasma membrane"/>
    <property type="evidence" value="ECO:0007669"/>
    <property type="project" value="TreeGrafter"/>
</dbReference>
<comment type="similarity">
    <text evidence="2">Belongs to the GtrA family.</text>
</comment>
<evidence type="ECO:0000256" key="5">
    <source>
        <dbReference type="ARBA" id="ARBA00023136"/>
    </source>
</evidence>
<accession>B9DXV8</accession>
<feature type="transmembrane region" description="Helical" evidence="6">
    <location>
        <begin position="74"/>
        <end position="96"/>
    </location>
</feature>
<dbReference type="Pfam" id="PF04138">
    <property type="entry name" value="GtrA_DPMS_TM"/>
    <property type="match status" value="1"/>
</dbReference>
<keyword evidence="3 6" id="KW-0812">Transmembrane</keyword>
<dbReference type="AlphaFoldDB" id="B9DXV8"/>